<dbReference type="PIRSF" id="PIRSF016838">
    <property type="entry name" value="PafC"/>
    <property type="match status" value="1"/>
</dbReference>
<keyword evidence="5" id="KW-1185">Reference proteome</keyword>
<protein>
    <submittedName>
        <fullName evidence="4">Predicted DNA-binding transcriptional regulator YafY, contains an HTH and WYL domains</fullName>
    </submittedName>
</protein>
<dbReference type="InterPro" id="IPR036388">
    <property type="entry name" value="WH-like_DNA-bd_sf"/>
</dbReference>
<accession>A0A1I4IPM9</accession>
<dbReference type="Proteomes" id="UP000198565">
    <property type="component" value="Unassembled WGS sequence"/>
</dbReference>
<dbReference type="RefSeq" id="WP_091481770.1">
    <property type="nucleotide sequence ID" value="NZ_FOTR01000002.1"/>
</dbReference>
<sequence length="315" mass="36719">MNKTDRLLAIMLELQHKEIVRAEDLAALFEMNVRTIYRDIQALSEAGVPVIGAPGTGYSLIEGYFLPPISFTVQEAVSLLIGTDFIEQQFDESYRVGAQAARKKIETILPKNIRNETSQVSKTMRLLISDREVMHSKEKEYLEKIRQAILDKRKICFHYVKKIADSEGNRHSVRTAAPYGLVLIQGSWMLVARCDMRQDIRHFRLSRMTQLINLEEQFELPAHFDLREYTPPDDRNLRVLLRFNHDIADKVKESNYHYIEGMEEHQDGLHVVLRVHQLDELLQWVLSWGASVIVLEPESFKNRILEEAQKMLKRY</sequence>
<reference evidence="5" key="1">
    <citation type="submission" date="2016-10" db="EMBL/GenBank/DDBJ databases">
        <authorList>
            <person name="Varghese N."/>
            <person name="Submissions S."/>
        </authorList>
    </citation>
    <scope>NUCLEOTIDE SEQUENCE [LARGE SCALE GENOMIC DNA]</scope>
    <source>
        <strain evidence="5">CGMCC 1.4250</strain>
    </source>
</reference>
<dbReference type="Gene3D" id="1.10.10.10">
    <property type="entry name" value="Winged helix-like DNA-binding domain superfamily/Winged helix DNA-binding domain"/>
    <property type="match status" value="1"/>
</dbReference>
<dbReference type="PANTHER" id="PTHR34580:SF1">
    <property type="entry name" value="PROTEIN PAFC"/>
    <property type="match status" value="1"/>
</dbReference>
<dbReference type="Pfam" id="PF08279">
    <property type="entry name" value="HTH_11"/>
    <property type="match status" value="1"/>
</dbReference>
<dbReference type="PANTHER" id="PTHR34580">
    <property type="match status" value="1"/>
</dbReference>
<dbReference type="SUPFAM" id="SSF46785">
    <property type="entry name" value="Winged helix' DNA-binding domain"/>
    <property type="match status" value="1"/>
</dbReference>
<dbReference type="PROSITE" id="PS52050">
    <property type="entry name" value="WYL"/>
    <property type="match status" value="1"/>
</dbReference>
<dbReference type="InterPro" id="IPR057727">
    <property type="entry name" value="WCX_dom"/>
</dbReference>
<organism evidence="4 5">
    <name type="scientific">Gracilibacillus orientalis</name>
    <dbReference type="NCBI Taxonomy" id="334253"/>
    <lineage>
        <taxon>Bacteria</taxon>
        <taxon>Bacillati</taxon>
        <taxon>Bacillota</taxon>
        <taxon>Bacilli</taxon>
        <taxon>Bacillales</taxon>
        <taxon>Bacillaceae</taxon>
        <taxon>Gracilibacillus</taxon>
    </lineage>
</organism>
<evidence type="ECO:0000259" key="3">
    <source>
        <dbReference type="Pfam" id="PF25583"/>
    </source>
</evidence>
<proteinExistence type="predicted"/>
<dbReference type="Pfam" id="PF13280">
    <property type="entry name" value="WYL"/>
    <property type="match status" value="1"/>
</dbReference>
<evidence type="ECO:0000313" key="4">
    <source>
        <dbReference type="EMBL" id="SFL55781.1"/>
    </source>
</evidence>
<dbReference type="InterPro" id="IPR026881">
    <property type="entry name" value="WYL_dom"/>
</dbReference>
<feature type="domain" description="WYL" evidence="2">
    <location>
        <begin position="140"/>
        <end position="211"/>
    </location>
</feature>
<dbReference type="OrthoDB" id="9767131at2"/>
<gene>
    <name evidence="4" type="ORF">SAMN04487943_102205</name>
</gene>
<evidence type="ECO:0000259" key="1">
    <source>
        <dbReference type="Pfam" id="PF08279"/>
    </source>
</evidence>
<dbReference type="InterPro" id="IPR013196">
    <property type="entry name" value="HTH_11"/>
</dbReference>
<dbReference type="GO" id="GO:0003677">
    <property type="term" value="F:DNA binding"/>
    <property type="evidence" value="ECO:0007669"/>
    <property type="project" value="UniProtKB-KW"/>
</dbReference>
<evidence type="ECO:0000313" key="5">
    <source>
        <dbReference type="Proteomes" id="UP000198565"/>
    </source>
</evidence>
<dbReference type="STRING" id="334253.SAMN04487943_102205"/>
<keyword evidence="4" id="KW-0238">DNA-binding</keyword>
<evidence type="ECO:0000259" key="2">
    <source>
        <dbReference type="Pfam" id="PF13280"/>
    </source>
</evidence>
<dbReference type="InterPro" id="IPR051534">
    <property type="entry name" value="CBASS_pafABC_assoc_protein"/>
</dbReference>
<dbReference type="InterPro" id="IPR028349">
    <property type="entry name" value="PafC-like"/>
</dbReference>
<feature type="domain" description="WCX" evidence="3">
    <location>
        <begin position="237"/>
        <end position="312"/>
    </location>
</feature>
<dbReference type="InterPro" id="IPR036390">
    <property type="entry name" value="WH_DNA-bd_sf"/>
</dbReference>
<feature type="domain" description="Helix-turn-helix type 11" evidence="1">
    <location>
        <begin position="6"/>
        <end position="58"/>
    </location>
</feature>
<dbReference type="AlphaFoldDB" id="A0A1I4IPM9"/>
<dbReference type="EMBL" id="FOTR01000002">
    <property type="protein sequence ID" value="SFL55781.1"/>
    <property type="molecule type" value="Genomic_DNA"/>
</dbReference>
<dbReference type="Pfam" id="PF25583">
    <property type="entry name" value="WCX"/>
    <property type="match status" value="1"/>
</dbReference>
<name>A0A1I4IPM9_9BACI</name>